<proteinExistence type="predicted"/>
<dbReference type="EMBL" id="MWLD01000053">
    <property type="protein sequence ID" value="OOV33778.1"/>
    <property type="molecule type" value="Genomic_DNA"/>
</dbReference>
<dbReference type="Proteomes" id="UP000242636">
    <property type="component" value="Unassembled WGS sequence"/>
</dbReference>
<comment type="caution">
    <text evidence="3">The sequence shown here is derived from an EMBL/GenBank/DDBJ whole genome shotgun (WGS) entry which is preliminary data.</text>
</comment>
<gene>
    <name evidence="3" type="ORF">BV61_04250</name>
</gene>
<evidence type="ECO:0008006" key="5">
    <source>
        <dbReference type="Google" id="ProtNLM"/>
    </source>
</evidence>
<dbReference type="Gene3D" id="3.40.50.300">
    <property type="entry name" value="P-loop containing nucleotide triphosphate hydrolases"/>
    <property type="match status" value="2"/>
</dbReference>
<dbReference type="GO" id="GO:0016887">
    <property type="term" value="F:ATP hydrolysis activity"/>
    <property type="evidence" value="ECO:0007669"/>
    <property type="project" value="InterPro"/>
</dbReference>
<dbReference type="Pfam" id="PF13304">
    <property type="entry name" value="AAA_21"/>
    <property type="match status" value="1"/>
</dbReference>
<dbReference type="SUPFAM" id="SSF52540">
    <property type="entry name" value="P-loop containing nucleoside triphosphate hydrolases"/>
    <property type="match status" value="1"/>
</dbReference>
<keyword evidence="4" id="KW-1185">Reference proteome</keyword>
<dbReference type="GO" id="GO:0006302">
    <property type="term" value="P:double-strand break repair"/>
    <property type="evidence" value="ECO:0007669"/>
    <property type="project" value="TreeGrafter"/>
</dbReference>
<dbReference type="PANTHER" id="PTHR32182:SF22">
    <property type="entry name" value="ATP-DEPENDENT ENDONUCLEASE, OLD FAMILY-RELATED"/>
    <property type="match status" value="1"/>
</dbReference>
<dbReference type="AlphaFoldDB" id="A0A1T1CZ73"/>
<dbReference type="InterPro" id="IPR003959">
    <property type="entry name" value="ATPase_AAA_core"/>
</dbReference>
<accession>A0A1T1CZ73</accession>
<reference evidence="3 4" key="1">
    <citation type="submission" date="2017-02" db="EMBL/GenBank/DDBJ databases">
        <title>Draft Genome Sequences of 'Candidatus Synechococcus spongiarum', Cyanobacterial Symbionts of the Mediterranean Sponge Aplysina aerophoba from two locations.</title>
        <authorList>
            <person name="Slaby B.M."/>
            <person name="Hentschel U."/>
        </authorList>
    </citation>
    <scope>NUCLEOTIDE SEQUENCE [LARGE SCALE GENOMIC DNA]</scope>
    <source>
        <strain evidence="3">LMB bulk15M</strain>
    </source>
</reference>
<dbReference type="Pfam" id="PF13175">
    <property type="entry name" value="AAA_15"/>
    <property type="match status" value="1"/>
</dbReference>
<sequence length="402" mass="44291">MIERFSVRTFKSLEHVTVELGQVNVFIGANGSGKSNLLEALGILSAAADGKVDDQALLARGVRLGAPKRYKSAFPAQPGKRIPAHLSFEACGSSQAEYKVCLWNNLKDPDPAWTFKTESWKEKDRKLVGRSPASKKKTDEKLDRNKQRGFAALKAVEVAKGPALSLLESLQSYVIFSPATAVLRGVTPETQPKTPVGLSGGNLLPAVHNLLIQRNKDTRVWKICQDVLELIDWAKEITLTSAAQNPFSPTKSSVKTTIEFRDRFMKEGQNLLSAYEASEGALYALFLAVIAGHKAGPPLCAIDNADHSLNPRLARALMECLCQWYMAMEEPRQILLTTHNPLILDGLPLQDDRVRLFTVSRTDTGRTSIRRVVVEGLLEKAERGWSLSRLWVMGHLGGVPDV</sequence>
<protein>
    <recommendedName>
        <fullName evidence="5">Chromosome segregation protein SMC</fullName>
    </recommendedName>
</protein>
<dbReference type="PANTHER" id="PTHR32182">
    <property type="entry name" value="DNA REPLICATION AND REPAIR PROTEIN RECF"/>
    <property type="match status" value="1"/>
</dbReference>
<organism evidence="3 4">
    <name type="scientific">Candidatus Synechococcus spongiarum LMB bulk15M</name>
    <dbReference type="NCBI Taxonomy" id="1943582"/>
    <lineage>
        <taxon>Bacteria</taxon>
        <taxon>Bacillati</taxon>
        <taxon>Cyanobacteriota</taxon>
        <taxon>Cyanophyceae</taxon>
        <taxon>Synechococcales</taxon>
        <taxon>Synechococcaceae</taxon>
        <taxon>Synechococcus</taxon>
    </lineage>
</organism>
<dbReference type="PIRSF" id="PIRSF029347">
    <property type="entry name" value="RecF"/>
    <property type="match status" value="1"/>
</dbReference>
<evidence type="ECO:0000313" key="3">
    <source>
        <dbReference type="EMBL" id="OOV33778.1"/>
    </source>
</evidence>
<dbReference type="InterPro" id="IPR014555">
    <property type="entry name" value="RecF-like"/>
</dbReference>
<name>A0A1T1CZ73_9SYNE</name>
<dbReference type="InterPro" id="IPR027417">
    <property type="entry name" value="P-loop_NTPase"/>
</dbReference>
<evidence type="ECO:0000259" key="1">
    <source>
        <dbReference type="Pfam" id="PF13175"/>
    </source>
</evidence>
<feature type="domain" description="ATPase AAA-type core" evidence="2">
    <location>
        <begin position="266"/>
        <end position="345"/>
    </location>
</feature>
<evidence type="ECO:0000313" key="4">
    <source>
        <dbReference type="Proteomes" id="UP000242636"/>
    </source>
</evidence>
<feature type="domain" description="Endonuclease GajA/Old nuclease/RecF-like AAA" evidence="1">
    <location>
        <begin position="1"/>
        <end position="48"/>
    </location>
</feature>
<dbReference type="InterPro" id="IPR041685">
    <property type="entry name" value="AAA_GajA/Old/RecF-like"/>
</dbReference>
<dbReference type="GO" id="GO:0000731">
    <property type="term" value="P:DNA synthesis involved in DNA repair"/>
    <property type="evidence" value="ECO:0007669"/>
    <property type="project" value="TreeGrafter"/>
</dbReference>
<dbReference type="GO" id="GO:0005524">
    <property type="term" value="F:ATP binding"/>
    <property type="evidence" value="ECO:0007669"/>
    <property type="project" value="InterPro"/>
</dbReference>
<evidence type="ECO:0000259" key="2">
    <source>
        <dbReference type="Pfam" id="PF13304"/>
    </source>
</evidence>